<gene>
    <name evidence="1" type="ORF">HMPREF1057_00627</name>
</gene>
<dbReference type="EMBL" id="AGXW01000002">
    <property type="protein sequence ID" value="EKJ91792.1"/>
    <property type="molecule type" value="Genomic_DNA"/>
</dbReference>
<sequence>MEKEDKRRVIHVEMKATGKHRYFASPAAIYDVFPSQELGIARQSLLNYWQKTEEPYENAICIIRKGELERKRKGKPNE</sequence>
<proteinExistence type="predicted"/>
<dbReference type="AlphaFoldDB" id="K5BUJ9"/>
<dbReference type="OrthoDB" id="1274343at2"/>
<evidence type="ECO:0000313" key="2">
    <source>
        <dbReference type="Proteomes" id="UP000007995"/>
    </source>
</evidence>
<accession>K5BUJ9</accession>
<dbReference type="HOGENOM" id="CLU_176771_0_1_10"/>
<dbReference type="RefSeq" id="WP_007759485.1">
    <property type="nucleotide sequence ID" value="NZ_AKBZ01000001.1"/>
</dbReference>
<dbReference type="Proteomes" id="UP000007995">
    <property type="component" value="Unassembled WGS sequence"/>
</dbReference>
<comment type="caution">
    <text evidence="1">The sequence shown here is derived from an EMBL/GenBank/DDBJ whole genome shotgun (WGS) entry which is preliminary data.</text>
</comment>
<organism evidence="1 2">
    <name type="scientific">Bacteroides finegoldii CL09T03C10</name>
    <dbReference type="NCBI Taxonomy" id="997888"/>
    <lineage>
        <taxon>Bacteria</taxon>
        <taxon>Pseudomonadati</taxon>
        <taxon>Bacteroidota</taxon>
        <taxon>Bacteroidia</taxon>
        <taxon>Bacteroidales</taxon>
        <taxon>Bacteroidaceae</taxon>
        <taxon>Bacteroides</taxon>
    </lineage>
</organism>
<reference evidence="1 2" key="1">
    <citation type="submission" date="2012-02" db="EMBL/GenBank/DDBJ databases">
        <title>The Genome Sequence of Bacteroides finegoldii CL09T03C10.</title>
        <authorList>
            <consortium name="The Broad Institute Genome Sequencing Platform"/>
            <person name="Earl A."/>
            <person name="Ward D."/>
            <person name="Feldgarden M."/>
            <person name="Gevers D."/>
            <person name="Zitomersky N.L."/>
            <person name="Coyne M.J."/>
            <person name="Comstock L.E."/>
            <person name="Young S.K."/>
            <person name="Zeng Q."/>
            <person name="Gargeya S."/>
            <person name="Fitzgerald M."/>
            <person name="Haas B."/>
            <person name="Abouelleil A."/>
            <person name="Alvarado L."/>
            <person name="Arachchi H.M."/>
            <person name="Berlin A."/>
            <person name="Chapman S.B."/>
            <person name="Gearin G."/>
            <person name="Goldberg J."/>
            <person name="Griggs A."/>
            <person name="Gujja S."/>
            <person name="Hansen M."/>
            <person name="Heiman D."/>
            <person name="Howarth C."/>
            <person name="Larimer J."/>
            <person name="Lui A."/>
            <person name="MacDonald P.J.P."/>
            <person name="McCowen C."/>
            <person name="Montmayeur A."/>
            <person name="Murphy C."/>
            <person name="Neiman D."/>
            <person name="Pearson M."/>
            <person name="Priest M."/>
            <person name="Roberts A."/>
            <person name="Saif S."/>
            <person name="Shea T."/>
            <person name="Sisk P."/>
            <person name="Stolte C."/>
            <person name="Sykes S."/>
            <person name="Wortman J."/>
            <person name="Nusbaum C."/>
            <person name="Birren B."/>
        </authorList>
    </citation>
    <scope>NUCLEOTIDE SEQUENCE [LARGE SCALE GENOMIC DNA]</scope>
    <source>
        <strain evidence="1 2">CL09T03C10</strain>
    </source>
</reference>
<protein>
    <submittedName>
        <fullName evidence="1">Uncharacterized protein</fullName>
    </submittedName>
</protein>
<evidence type="ECO:0000313" key="1">
    <source>
        <dbReference type="EMBL" id="EKJ91792.1"/>
    </source>
</evidence>
<name>K5BUJ9_9BACE</name>